<dbReference type="InterPro" id="IPR004045">
    <property type="entry name" value="Glutathione_S-Trfase_N"/>
</dbReference>
<evidence type="ECO:0000256" key="2">
    <source>
        <dbReference type="ARBA" id="ARBA00022490"/>
    </source>
</evidence>
<dbReference type="PROSITE" id="PS50404">
    <property type="entry name" value="GST_NTER"/>
    <property type="match status" value="1"/>
</dbReference>
<organism evidence="7 8">
    <name type="scientific">Acanthamoeba castellanii (strain ATCC 30010 / Neff)</name>
    <dbReference type="NCBI Taxonomy" id="1257118"/>
    <lineage>
        <taxon>Eukaryota</taxon>
        <taxon>Amoebozoa</taxon>
        <taxon>Discosea</taxon>
        <taxon>Longamoebia</taxon>
        <taxon>Centramoebida</taxon>
        <taxon>Acanthamoebidae</taxon>
        <taxon>Acanthamoeba</taxon>
    </lineage>
</organism>
<dbReference type="InterPro" id="IPR051369">
    <property type="entry name" value="GST_Theta"/>
</dbReference>
<gene>
    <name evidence="7" type="ORF">ACA1_165830</name>
</gene>
<evidence type="ECO:0000259" key="6">
    <source>
        <dbReference type="PROSITE" id="PS50405"/>
    </source>
</evidence>
<proteinExistence type="inferred from homology"/>
<protein>
    <submittedName>
        <fullName evidence="7">Glutathione transferase family protein</fullName>
    </submittedName>
</protein>
<dbReference type="SFLD" id="SFLDG00358">
    <property type="entry name" value="Main_(cytGST)"/>
    <property type="match status" value="1"/>
</dbReference>
<dbReference type="SFLD" id="SFLDS00019">
    <property type="entry name" value="Glutathione_Transferase_(cytos"/>
    <property type="match status" value="1"/>
</dbReference>
<dbReference type="OMA" id="AKGAHKQ"/>
<dbReference type="AlphaFoldDB" id="L8HGI5"/>
<evidence type="ECO:0000259" key="5">
    <source>
        <dbReference type="PROSITE" id="PS50404"/>
    </source>
</evidence>
<dbReference type="InterPro" id="IPR010987">
    <property type="entry name" value="Glutathione-S-Trfase_C-like"/>
</dbReference>
<evidence type="ECO:0000256" key="4">
    <source>
        <dbReference type="RuleBase" id="RU003494"/>
    </source>
</evidence>
<dbReference type="Proteomes" id="UP000011083">
    <property type="component" value="Unassembled WGS sequence"/>
</dbReference>
<comment type="similarity">
    <text evidence="4">Belongs to the GST superfamily.</text>
</comment>
<evidence type="ECO:0000256" key="3">
    <source>
        <dbReference type="ARBA" id="ARBA00022679"/>
    </source>
</evidence>
<dbReference type="Pfam" id="PF00043">
    <property type="entry name" value="GST_C"/>
    <property type="match status" value="1"/>
</dbReference>
<dbReference type="GO" id="GO:0005737">
    <property type="term" value="C:cytoplasm"/>
    <property type="evidence" value="ECO:0007669"/>
    <property type="project" value="UniProtKB-SubCell"/>
</dbReference>
<evidence type="ECO:0000313" key="7">
    <source>
        <dbReference type="EMBL" id="ELR24362.1"/>
    </source>
</evidence>
<name>L8HGI5_ACACF</name>
<dbReference type="InterPro" id="IPR036249">
    <property type="entry name" value="Thioredoxin-like_sf"/>
</dbReference>
<reference evidence="7 8" key="1">
    <citation type="journal article" date="2013" name="Genome Biol.">
        <title>Genome of Acanthamoeba castellanii highlights extensive lateral gene transfer and early evolution of tyrosine kinase signaling.</title>
        <authorList>
            <person name="Clarke M."/>
            <person name="Lohan A.J."/>
            <person name="Liu B."/>
            <person name="Lagkouvardos I."/>
            <person name="Roy S."/>
            <person name="Zafar N."/>
            <person name="Bertelli C."/>
            <person name="Schilde C."/>
            <person name="Kianianmomeni A."/>
            <person name="Burglin T.R."/>
            <person name="Frech C."/>
            <person name="Turcotte B."/>
            <person name="Kopec K.O."/>
            <person name="Synnott J.M."/>
            <person name="Choo C."/>
            <person name="Paponov I."/>
            <person name="Finkler A."/>
            <person name="Soon Heng Tan C."/>
            <person name="Hutchins A.P."/>
            <person name="Weinmeier T."/>
            <person name="Rattei T."/>
            <person name="Chu J.S."/>
            <person name="Gimenez G."/>
            <person name="Irimia M."/>
            <person name="Rigden D.J."/>
            <person name="Fitzpatrick D.A."/>
            <person name="Lorenzo-Morales J."/>
            <person name="Bateman A."/>
            <person name="Chiu C.H."/>
            <person name="Tang P."/>
            <person name="Hegemann P."/>
            <person name="Fromm H."/>
            <person name="Raoult D."/>
            <person name="Greub G."/>
            <person name="Miranda-Saavedra D."/>
            <person name="Chen N."/>
            <person name="Nash P."/>
            <person name="Ginger M.L."/>
            <person name="Horn M."/>
            <person name="Schaap P."/>
            <person name="Caler L."/>
            <person name="Loftus B."/>
        </authorList>
    </citation>
    <scope>NUCLEOTIDE SEQUENCE [LARGE SCALE GENOMIC DNA]</scope>
    <source>
        <strain evidence="7 8">Neff</strain>
    </source>
</reference>
<dbReference type="InterPro" id="IPR036282">
    <property type="entry name" value="Glutathione-S-Trfase_C_sf"/>
</dbReference>
<dbReference type="Gene3D" id="3.40.30.10">
    <property type="entry name" value="Glutaredoxin"/>
    <property type="match status" value="1"/>
</dbReference>
<dbReference type="OrthoDB" id="17208at2759"/>
<dbReference type="InterPro" id="IPR040079">
    <property type="entry name" value="Glutathione_S-Trfase"/>
</dbReference>
<dbReference type="SFLD" id="SFLDG01153">
    <property type="entry name" value="Main.4:_Theta-like"/>
    <property type="match status" value="1"/>
</dbReference>
<keyword evidence="3 7" id="KW-0808">Transferase</keyword>
<feature type="domain" description="GST C-terminal" evidence="6">
    <location>
        <begin position="91"/>
        <end position="226"/>
    </location>
</feature>
<dbReference type="FunFam" id="3.40.30.10:FF:000039">
    <property type="entry name" value="Glutathione S-transferase domain"/>
    <property type="match status" value="1"/>
</dbReference>
<dbReference type="PANTHER" id="PTHR43917:SF8">
    <property type="entry name" value="GH16740P-RELATED"/>
    <property type="match status" value="1"/>
</dbReference>
<dbReference type="SUPFAM" id="SSF52833">
    <property type="entry name" value="Thioredoxin-like"/>
    <property type="match status" value="1"/>
</dbReference>
<dbReference type="InterPro" id="IPR004046">
    <property type="entry name" value="GST_C"/>
</dbReference>
<dbReference type="Gene3D" id="1.20.1050.10">
    <property type="match status" value="1"/>
</dbReference>
<dbReference type="GO" id="GO:0016740">
    <property type="term" value="F:transferase activity"/>
    <property type="evidence" value="ECO:0007669"/>
    <property type="project" value="UniProtKB-KW"/>
</dbReference>
<dbReference type="SUPFAM" id="SSF47616">
    <property type="entry name" value="GST C-terminal domain-like"/>
    <property type="match status" value="1"/>
</dbReference>
<dbReference type="STRING" id="1257118.L8HGI5"/>
<dbReference type="PANTHER" id="PTHR43917">
    <property type="match status" value="1"/>
</dbReference>
<comment type="subcellular location">
    <subcellularLocation>
        <location evidence="1">Cytoplasm</location>
    </subcellularLocation>
</comment>
<evidence type="ECO:0000256" key="1">
    <source>
        <dbReference type="ARBA" id="ARBA00004496"/>
    </source>
</evidence>
<dbReference type="VEuPathDB" id="AmoebaDB:ACA1_165830"/>
<evidence type="ECO:0000313" key="8">
    <source>
        <dbReference type="Proteomes" id="UP000011083"/>
    </source>
</evidence>
<sequence>MGDEPIVIYGNPASQPSRAIMWFCHENSIPFEFKMVDLGKGENKTKEFVDLNPNKTVPVLNDNGFVLYESAAILSYLARRFKVKDHWYPQDPRARGLVDQYLHWHHTHLRKGAASLFFYAMIAPLFDGSRDFAEEKKAAILDLETSLQIIDARLANTQFIAGDEISIADMQAATEFTQHVLANTYDFTGYANVTRWLGVLKEMPAYAKTHTPVAELFDQLRASSKLRSS</sequence>
<keyword evidence="2" id="KW-0963">Cytoplasm</keyword>
<dbReference type="Pfam" id="PF02798">
    <property type="entry name" value="GST_N"/>
    <property type="match status" value="1"/>
</dbReference>
<feature type="domain" description="GST N-terminal" evidence="5">
    <location>
        <begin position="4"/>
        <end position="85"/>
    </location>
</feature>
<dbReference type="GeneID" id="14925385"/>
<accession>L8HGI5</accession>
<keyword evidence="8" id="KW-1185">Reference proteome</keyword>
<dbReference type="PROSITE" id="PS50405">
    <property type="entry name" value="GST_CTER"/>
    <property type="match status" value="1"/>
</dbReference>
<dbReference type="RefSeq" id="XP_004354059.1">
    <property type="nucleotide sequence ID" value="XM_004354007.1"/>
</dbReference>
<dbReference type="EMBL" id="KB007830">
    <property type="protein sequence ID" value="ELR24362.1"/>
    <property type="molecule type" value="Genomic_DNA"/>
</dbReference>
<dbReference type="KEGG" id="acan:ACA1_165830"/>